<dbReference type="EMBL" id="BAOP01000030">
    <property type="protein sequence ID" value="GAC81195.1"/>
    <property type="molecule type" value="Genomic_DNA"/>
</dbReference>
<dbReference type="SUPFAM" id="SSF53901">
    <property type="entry name" value="Thiolase-like"/>
    <property type="match status" value="1"/>
</dbReference>
<dbReference type="Gene3D" id="3.40.47.10">
    <property type="match status" value="1"/>
</dbReference>
<comment type="caution">
    <text evidence="1">The sequence shown here is derived from an EMBL/GenBank/DDBJ whole genome shotgun (WGS) entry which is preliminary data.</text>
</comment>
<dbReference type="STRING" id="410332.SAMN04488550_4092"/>
<keyword evidence="2" id="KW-1185">Reference proteome</keyword>
<protein>
    <recommendedName>
        <fullName evidence="3">Beta-ketoacyl-[acyl-carrier-protein] synthase III N-terminal domain-containing protein</fullName>
    </recommendedName>
</protein>
<evidence type="ECO:0008006" key="3">
    <source>
        <dbReference type="Google" id="ProtNLM"/>
    </source>
</evidence>
<accession>M3UMP9</accession>
<dbReference type="Proteomes" id="UP000035009">
    <property type="component" value="Unassembled WGS sequence"/>
</dbReference>
<proteinExistence type="predicted"/>
<reference evidence="1 2" key="1">
    <citation type="submission" date="2013-02" db="EMBL/GenBank/DDBJ databases">
        <title>Whole genome shotgun sequence of Gordonia malaquae NBRC 108250.</title>
        <authorList>
            <person name="Yoshida I."/>
            <person name="Hosoyama A."/>
            <person name="Tsuchikane K."/>
            <person name="Ando Y."/>
            <person name="Baba S."/>
            <person name="Ohji S."/>
            <person name="Hamada M."/>
            <person name="Tamura T."/>
            <person name="Yamazoe A."/>
            <person name="Yamazaki S."/>
            <person name="Fujita N."/>
        </authorList>
    </citation>
    <scope>NUCLEOTIDE SEQUENCE [LARGE SCALE GENOMIC DNA]</scope>
    <source>
        <strain evidence="1 2">NBRC 108250</strain>
    </source>
</reference>
<evidence type="ECO:0000313" key="2">
    <source>
        <dbReference type="Proteomes" id="UP000035009"/>
    </source>
</evidence>
<evidence type="ECO:0000313" key="1">
    <source>
        <dbReference type="EMBL" id="GAC81195.1"/>
    </source>
</evidence>
<sequence length="157" mass="15491">MTSGDWPGTLLPLRAANAALDDAGLGPSDLTAVIHVGDRAAVGIATAVRDGIGASSLVRTFDVDGGSAGFVSALAVGASLLAGGSAVLITDAEQEGAASVVLTAGEHSNRPPGAHDPLVVRSVSPVRALLDSRTGGHDDVVLVAPGFDGASVRCLFD</sequence>
<dbReference type="GO" id="GO:0016746">
    <property type="term" value="F:acyltransferase activity"/>
    <property type="evidence" value="ECO:0007669"/>
    <property type="project" value="InterPro"/>
</dbReference>
<name>M3UMP9_GORML</name>
<gene>
    <name evidence="1" type="ORF">GM1_030_00220</name>
</gene>
<organism evidence="1 2">
    <name type="scientific">Gordonia malaquae NBRC 108250</name>
    <dbReference type="NCBI Taxonomy" id="1223542"/>
    <lineage>
        <taxon>Bacteria</taxon>
        <taxon>Bacillati</taxon>
        <taxon>Actinomycetota</taxon>
        <taxon>Actinomycetes</taxon>
        <taxon>Mycobacteriales</taxon>
        <taxon>Gordoniaceae</taxon>
        <taxon>Gordonia</taxon>
    </lineage>
</organism>
<dbReference type="InterPro" id="IPR016039">
    <property type="entry name" value="Thiolase-like"/>
</dbReference>
<dbReference type="AlphaFoldDB" id="M3UMP9"/>